<dbReference type="InterPro" id="IPR050707">
    <property type="entry name" value="HTH_MetabolicPath_Reg"/>
</dbReference>
<dbReference type="PROSITE" id="PS51078">
    <property type="entry name" value="ICLR_ED"/>
    <property type="match status" value="1"/>
</dbReference>
<dbReference type="HOGENOM" id="CLU_062618_4_3_9"/>
<dbReference type="Proteomes" id="UP000001556">
    <property type="component" value="Chromosome"/>
</dbReference>
<feature type="domain" description="IclR-ED" evidence="5">
    <location>
        <begin position="64"/>
        <end position="246"/>
    </location>
</feature>
<dbReference type="PROSITE" id="PS51077">
    <property type="entry name" value="HTH_ICLR"/>
    <property type="match status" value="1"/>
</dbReference>
<dbReference type="PANTHER" id="PTHR30136:SF24">
    <property type="entry name" value="HTH-TYPE TRANSCRIPTIONAL REPRESSOR ALLR"/>
    <property type="match status" value="1"/>
</dbReference>
<sequence length="246" mass="27769">MNSIEKVLWILNRLGEEPYEMNLTALANEMNTVKSGVHKTLGIMMKQGFILQNPETKKYSIGPTMYRLGNVYNNRVGIWEIAKPIIMQVAEVTHETVSIGIREGDNAFLAYKIDSPLPVRYFEDIGTQFPMNASAVGKVLAAYHDTERVKELLKSNTFKKHTPNTIVKPDAILQEYQKIREQGYAISDEERFLESFGIAVPIINSSKDVWSCLCITGPKARFTPDKVNNWVELLKSKANEISSVLA</sequence>
<evidence type="ECO:0000256" key="3">
    <source>
        <dbReference type="ARBA" id="ARBA00023163"/>
    </source>
</evidence>
<evidence type="ECO:0000313" key="7">
    <source>
        <dbReference type="Proteomes" id="UP000001556"/>
    </source>
</evidence>
<name>A4J1L0_DESRM</name>
<evidence type="ECO:0000259" key="5">
    <source>
        <dbReference type="PROSITE" id="PS51078"/>
    </source>
</evidence>
<accession>A4J1L0</accession>
<evidence type="ECO:0000256" key="2">
    <source>
        <dbReference type="ARBA" id="ARBA00023125"/>
    </source>
</evidence>
<dbReference type="GO" id="GO:0003677">
    <property type="term" value="F:DNA binding"/>
    <property type="evidence" value="ECO:0007669"/>
    <property type="project" value="UniProtKB-KW"/>
</dbReference>
<gene>
    <name evidence="6" type="ordered locus">Dred_0416</name>
</gene>
<dbReference type="Gene3D" id="3.30.450.40">
    <property type="match status" value="1"/>
</dbReference>
<dbReference type="Gene3D" id="1.10.10.10">
    <property type="entry name" value="Winged helix-like DNA-binding domain superfamily/Winged helix DNA-binding domain"/>
    <property type="match status" value="1"/>
</dbReference>
<dbReference type="InterPro" id="IPR005471">
    <property type="entry name" value="Tscrpt_reg_IclR_N"/>
</dbReference>
<dbReference type="GO" id="GO:0003700">
    <property type="term" value="F:DNA-binding transcription factor activity"/>
    <property type="evidence" value="ECO:0007669"/>
    <property type="project" value="TreeGrafter"/>
</dbReference>
<dbReference type="GO" id="GO:0045892">
    <property type="term" value="P:negative regulation of DNA-templated transcription"/>
    <property type="evidence" value="ECO:0007669"/>
    <property type="project" value="TreeGrafter"/>
</dbReference>
<dbReference type="Pfam" id="PF01614">
    <property type="entry name" value="IclR_C"/>
    <property type="match status" value="1"/>
</dbReference>
<organism evidence="6 7">
    <name type="scientific">Desulforamulus reducens (strain ATCC BAA-1160 / DSM 100696 / MI-1)</name>
    <name type="common">Desulfotomaculum reducens</name>
    <dbReference type="NCBI Taxonomy" id="349161"/>
    <lineage>
        <taxon>Bacteria</taxon>
        <taxon>Bacillati</taxon>
        <taxon>Bacillota</taxon>
        <taxon>Clostridia</taxon>
        <taxon>Eubacteriales</taxon>
        <taxon>Peptococcaceae</taxon>
        <taxon>Desulforamulus</taxon>
    </lineage>
</organism>
<dbReference type="KEGG" id="drm:Dred_0416"/>
<evidence type="ECO:0000256" key="1">
    <source>
        <dbReference type="ARBA" id="ARBA00023015"/>
    </source>
</evidence>
<evidence type="ECO:0000259" key="4">
    <source>
        <dbReference type="PROSITE" id="PS51077"/>
    </source>
</evidence>
<dbReference type="SMART" id="SM00346">
    <property type="entry name" value="HTH_ICLR"/>
    <property type="match status" value="1"/>
</dbReference>
<feature type="domain" description="HTH iclR-type" evidence="4">
    <location>
        <begin position="1"/>
        <end position="63"/>
    </location>
</feature>
<dbReference type="PANTHER" id="PTHR30136">
    <property type="entry name" value="HELIX-TURN-HELIX TRANSCRIPTIONAL REGULATOR, ICLR FAMILY"/>
    <property type="match status" value="1"/>
</dbReference>
<keyword evidence="2" id="KW-0238">DNA-binding</keyword>
<dbReference type="STRING" id="349161.Dred_0416"/>
<dbReference type="InterPro" id="IPR014757">
    <property type="entry name" value="Tscrpt_reg_IclR_C"/>
</dbReference>
<evidence type="ECO:0000313" key="6">
    <source>
        <dbReference type="EMBL" id="ABO48963.1"/>
    </source>
</evidence>
<keyword evidence="7" id="KW-1185">Reference proteome</keyword>
<dbReference type="SUPFAM" id="SSF55781">
    <property type="entry name" value="GAF domain-like"/>
    <property type="match status" value="1"/>
</dbReference>
<dbReference type="InterPro" id="IPR029016">
    <property type="entry name" value="GAF-like_dom_sf"/>
</dbReference>
<dbReference type="SUPFAM" id="SSF46785">
    <property type="entry name" value="Winged helix' DNA-binding domain"/>
    <property type="match status" value="1"/>
</dbReference>
<dbReference type="InterPro" id="IPR036388">
    <property type="entry name" value="WH-like_DNA-bd_sf"/>
</dbReference>
<dbReference type="InterPro" id="IPR036390">
    <property type="entry name" value="WH_DNA-bd_sf"/>
</dbReference>
<protein>
    <submittedName>
        <fullName evidence="6">Regulatory protein, IclR</fullName>
    </submittedName>
</protein>
<dbReference type="AlphaFoldDB" id="A4J1L0"/>
<dbReference type="RefSeq" id="WP_011876801.1">
    <property type="nucleotide sequence ID" value="NC_009253.1"/>
</dbReference>
<dbReference type="eggNOG" id="COG1414">
    <property type="taxonomic scope" value="Bacteria"/>
</dbReference>
<dbReference type="OrthoDB" id="9791752at2"/>
<reference evidence="6 7" key="1">
    <citation type="submission" date="2007-03" db="EMBL/GenBank/DDBJ databases">
        <title>Complete sequence of Desulfotomaculum reducens MI-1.</title>
        <authorList>
            <consortium name="US DOE Joint Genome Institute"/>
            <person name="Copeland A."/>
            <person name="Lucas S."/>
            <person name="Lapidus A."/>
            <person name="Barry K."/>
            <person name="Detter J.C."/>
            <person name="Glavina del Rio T."/>
            <person name="Hammon N."/>
            <person name="Israni S."/>
            <person name="Dalin E."/>
            <person name="Tice H."/>
            <person name="Pitluck S."/>
            <person name="Sims D."/>
            <person name="Brettin T."/>
            <person name="Bruce D."/>
            <person name="Han C."/>
            <person name="Tapia R."/>
            <person name="Schmutz J."/>
            <person name="Larimer F."/>
            <person name="Land M."/>
            <person name="Hauser L."/>
            <person name="Kyrpides N."/>
            <person name="Kim E."/>
            <person name="Tebo B.M."/>
            <person name="Richardson P."/>
        </authorList>
    </citation>
    <scope>NUCLEOTIDE SEQUENCE [LARGE SCALE GENOMIC DNA]</scope>
    <source>
        <strain evidence="6 7">MI-1</strain>
    </source>
</reference>
<proteinExistence type="predicted"/>
<keyword evidence="3" id="KW-0804">Transcription</keyword>
<dbReference type="EMBL" id="CP000612">
    <property type="protein sequence ID" value="ABO48963.1"/>
    <property type="molecule type" value="Genomic_DNA"/>
</dbReference>
<keyword evidence="1" id="KW-0805">Transcription regulation</keyword>